<proteinExistence type="predicted"/>
<protein>
    <recommendedName>
        <fullName evidence="3">NlpE C-terminal OB domain-containing protein</fullName>
    </recommendedName>
</protein>
<dbReference type="Proteomes" id="UP000290407">
    <property type="component" value="Unassembled WGS sequence"/>
</dbReference>
<evidence type="ECO:0000313" key="2">
    <source>
        <dbReference type="Proteomes" id="UP000290407"/>
    </source>
</evidence>
<accession>A0A4Q2UQN5</accession>
<name>A0A4Q2UQN5_9BACT</name>
<dbReference type="AlphaFoldDB" id="A0A4Q2UQN5"/>
<evidence type="ECO:0000313" key="1">
    <source>
        <dbReference type="EMBL" id="RYC69109.1"/>
    </source>
</evidence>
<gene>
    <name evidence="1" type="ORF">EQG79_17070</name>
</gene>
<reference evidence="1 2" key="1">
    <citation type="submission" date="2019-01" db="EMBL/GenBank/DDBJ databases">
        <title>Spirosoma flava sp. nov., a propanil-degrading bacterium isolated from herbicide-contaminated soil.</title>
        <authorList>
            <person name="Zhang L."/>
            <person name="Jiang J.-D."/>
        </authorList>
    </citation>
    <scope>NUCLEOTIDE SEQUENCE [LARGE SCALE GENOMIC DNA]</scope>
    <source>
        <strain evidence="1 2">TY50</strain>
    </source>
</reference>
<organism evidence="1 2">
    <name type="scientific">Spirosoma sordidisoli</name>
    <dbReference type="NCBI Taxonomy" id="2502893"/>
    <lineage>
        <taxon>Bacteria</taxon>
        <taxon>Pseudomonadati</taxon>
        <taxon>Bacteroidota</taxon>
        <taxon>Cytophagia</taxon>
        <taxon>Cytophagales</taxon>
        <taxon>Cytophagaceae</taxon>
        <taxon>Spirosoma</taxon>
    </lineage>
</organism>
<dbReference type="RefSeq" id="WP_077922580.1">
    <property type="nucleotide sequence ID" value="NZ_SBLB01000004.1"/>
</dbReference>
<sequence>MKKALVFFLLIGLGACSESSQLAVQPDPLLGPVQEADGTLSDQAAVDGCGLLLSIKRNASTTDQYAVSDSSLALVKQYLVYSYAVAKLDATVRFQPTGRKKEVLCGFAGFKPFDEVLILSIKPR</sequence>
<comment type="caution">
    <text evidence="1">The sequence shown here is derived from an EMBL/GenBank/DDBJ whole genome shotgun (WGS) entry which is preliminary data.</text>
</comment>
<dbReference type="PROSITE" id="PS51257">
    <property type="entry name" value="PROKAR_LIPOPROTEIN"/>
    <property type="match status" value="1"/>
</dbReference>
<keyword evidence="2" id="KW-1185">Reference proteome</keyword>
<dbReference type="EMBL" id="SBLB01000004">
    <property type="protein sequence ID" value="RYC69109.1"/>
    <property type="molecule type" value="Genomic_DNA"/>
</dbReference>
<evidence type="ECO:0008006" key="3">
    <source>
        <dbReference type="Google" id="ProtNLM"/>
    </source>
</evidence>